<dbReference type="STRING" id="1121942.SAMN02745148_02026"/>
<comment type="subcellular location">
    <subcellularLocation>
        <location evidence="1">Membrane</location>
        <topology evidence="1">Multi-pass membrane protein</topology>
    </subcellularLocation>
</comment>
<gene>
    <name evidence="6" type="ORF">SAMN02745148_02026</name>
</gene>
<dbReference type="InterPro" id="IPR032808">
    <property type="entry name" value="DoxX"/>
</dbReference>
<name>A0A1M4ZRA4_9GAMM</name>
<accession>A0A1M4ZRA4</accession>
<keyword evidence="2 5" id="KW-0812">Transmembrane</keyword>
<feature type="transmembrane region" description="Helical" evidence="5">
    <location>
        <begin position="78"/>
        <end position="97"/>
    </location>
</feature>
<evidence type="ECO:0000256" key="4">
    <source>
        <dbReference type="ARBA" id="ARBA00023136"/>
    </source>
</evidence>
<evidence type="ECO:0000313" key="6">
    <source>
        <dbReference type="EMBL" id="SHF20534.1"/>
    </source>
</evidence>
<feature type="transmembrane region" description="Helical" evidence="5">
    <location>
        <begin position="12"/>
        <end position="30"/>
    </location>
</feature>
<proteinExistence type="predicted"/>
<sequence>MKDELLTQTVSRALLVLRITLGVFLLQWGIEKFVVPQNTTAIWGYFYGLNVSESLGYLFGVVEIAIAICLFIGRLKTIAYGAALGLHAVSVIVSWRLLLDPWGNSTNHLFIAGVPVLGAFIALFLLRHWDHGVGEPAR</sequence>
<protein>
    <submittedName>
        <fullName evidence="6">DoxX protein</fullName>
    </submittedName>
</protein>
<dbReference type="GO" id="GO:0016020">
    <property type="term" value="C:membrane"/>
    <property type="evidence" value="ECO:0007669"/>
    <property type="project" value="UniProtKB-SubCell"/>
</dbReference>
<evidence type="ECO:0000256" key="3">
    <source>
        <dbReference type="ARBA" id="ARBA00022989"/>
    </source>
</evidence>
<keyword evidence="3 5" id="KW-1133">Transmembrane helix</keyword>
<dbReference type="Pfam" id="PF07681">
    <property type="entry name" value="DoxX"/>
    <property type="match status" value="1"/>
</dbReference>
<feature type="transmembrane region" description="Helical" evidence="5">
    <location>
        <begin position="55"/>
        <end position="73"/>
    </location>
</feature>
<evidence type="ECO:0000256" key="5">
    <source>
        <dbReference type="SAM" id="Phobius"/>
    </source>
</evidence>
<keyword evidence="4 5" id="KW-0472">Membrane</keyword>
<evidence type="ECO:0000256" key="2">
    <source>
        <dbReference type="ARBA" id="ARBA00022692"/>
    </source>
</evidence>
<keyword evidence="7" id="KW-1185">Reference proteome</keyword>
<feature type="transmembrane region" description="Helical" evidence="5">
    <location>
        <begin position="109"/>
        <end position="126"/>
    </location>
</feature>
<dbReference type="EMBL" id="FQUJ01000008">
    <property type="protein sequence ID" value="SHF20534.1"/>
    <property type="molecule type" value="Genomic_DNA"/>
</dbReference>
<evidence type="ECO:0000313" key="7">
    <source>
        <dbReference type="Proteomes" id="UP000184346"/>
    </source>
</evidence>
<reference evidence="6 7" key="1">
    <citation type="submission" date="2016-11" db="EMBL/GenBank/DDBJ databases">
        <authorList>
            <person name="Jaros S."/>
            <person name="Januszkiewicz K."/>
            <person name="Wedrychowicz H."/>
        </authorList>
    </citation>
    <scope>NUCLEOTIDE SEQUENCE [LARGE SCALE GENOMIC DNA]</scope>
    <source>
        <strain evidence="6 7">DSM 19980</strain>
    </source>
</reference>
<evidence type="ECO:0000256" key="1">
    <source>
        <dbReference type="ARBA" id="ARBA00004141"/>
    </source>
</evidence>
<dbReference type="AlphaFoldDB" id="A0A1M4ZRA4"/>
<organism evidence="6 7">
    <name type="scientific">Modicisalibacter ilicicola DSM 19980</name>
    <dbReference type="NCBI Taxonomy" id="1121942"/>
    <lineage>
        <taxon>Bacteria</taxon>
        <taxon>Pseudomonadati</taxon>
        <taxon>Pseudomonadota</taxon>
        <taxon>Gammaproteobacteria</taxon>
        <taxon>Oceanospirillales</taxon>
        <taxon>Halomonadaceae</taxon>
        <taxon>Modicisalibacter</taxon>
    </lineage>
</organism>
<dbReference type="RefSeq" id="WP_072822684.1">
    <property type="nucleotide sequence ID" value="NZ_FQUJ01000008.1"/>
</dbReference>
<dbReference type="Proteomes" id="UP000184346">
    <property type="component" value="Unassembled WGS sequence"/>
</dbReference>